<evidence type="ECO:0000313" key="1">
    <source>
        <dbReference type="EMBL" id="GLC60701.1"/>
    </source>
</evidence>
<dbReference type="AlphaFoldDB" id="A0A9W6BY48"/>
<dbReference type="Proteomes" id="UP001165080">
    <property type="component" value="Unassembled WGS sequence"/>
</dbReference>
<gene>
    <name evidence="1" type="primary">PLEST011505</name>
    <name evidence="1" type="ORF">PLESTB_001660000</name>
</gene>
<name>A0A9W6BY48_9CHLO</name>
<dbReference type="EMBL" id="BRXU01000037">
    <property type="protein sequence ID" value="GLC60701.1"/>
    <property type="molecule type" value="Genomic_DNA"/>
</dbReference>
<accession>A0A9W6BY48</accession>
<organism evidence="1 2">
    <name type="scientific">Pleodorina starrii</name>
    <dbReference type="NCBI Taxonomy" id="330485"/>
    <lineage>
        <taxon>Eukaryota</taxon>
        <taxon>Viridiplantae</taxon>
        <taxon>Chlorophyta</taxon>
        <taxon>core chlorophytes</taxon>
        <taxon>Chlorophyceae</taxon>
        <taxon>CS clade</taxon>
        <taxon>Chlamydomonadales</taxon>
        <taxon>Volvocaceae</taxon>
        <taxon>Pleodorina</taxon>
    </lineage>
</organism>
<sequence>MGQPVGIWDMVHRTNLAAGVLSNNPVVAKIHSAISSAHSYHSISAKRQSAFSHCAKQVGGHQGQPDARVRRHMVRGSVRLVEEQPAVALQAFKEWLGACWSEPMHAGARNSSERIRAMYVDMATAYTGPDFSDLDSYLATGYGNCPLKYDDSGFLIQPVRDIELEISAIPPPTGQAGRPFHRLKQMDRELEHRVVIVADSISEYGQLAQLAATIVPGSVEVECTFSVMSYIKNKQHNRLLQPHLISACIRLKLQEWYGVSNFLYTAALQHWQAAVHHRQNDA</sequence>
<comment type="caution">
    <text evidence="1">The sequence shown here is derived from an EMBL/GenBank/DDBJ whole genome shotgun (WGS) entry which is preliminary data.</text>
</comment>
<evidence type="ECO:0000313" key="2">
    <source>
        <dbReference type="Proteomes" id="UP001165080"/>
    </source>
</evidence>
<protein>
    <submittedName>
        <fullName evidence="1">Uncharacterized protein</fullName>
    </submittedName>
</protein>
<proteinExistence type="predicted"/>
<keyword evidence="2" id="KW-1185">Reference proteome</keyword>
<reference evidence="1 2" key="1">
    <citation type="journal article" date="2023" name="Commun. Biol.">
        <title>Reorganization of the ancestral sex-determining regions during the evolution of trioecy in Pleodorina starrii.</title>
        <authorList>
            <person name="Takahashi K."/>
            <person name="Suzuki S."/>
            <person name="Kawai-Toyooka H."/>
            <person name="Yamamoto K."/>
            <person name="Hamaji T."/>
            <person name="Ootsuki R."/>
            <person name="Yamaguchi H."/>
            <person name="Kawachi M."/>
            <person name="Higashiyama T."/>
            <person name="Nozaki H."/>
        </authorList>
    </citation>
    <scope>NUCLEOTIDE SEQUENCE [LARGE SCALE GENOMIC DNA]</scope>
    <source>
        <strain evidence="1 2">NIES-4479</strain>
    </source>
</reference>